<evidence type="ECO:0000256" key="1">
    <source>
        <dbReference type="ARBA" id="ARBA00004651"/>
    </source>
</evidence>
<evidence type="ECO:0000313" key="13">
    <source>
        <dbReference type="Proteomes" id="UP001066276"/>
    </source>
</evidence>
<evidence type="ECO:0000256" key="9">
    <source>
        <dbReference type="SAM" id="SignalP"/>
    </source>
</evidence>
<proteinExistence type="inferred from homology"/>
<keyword evidence="6 8" id="KW-0472">Membrane</keyword>
<protein>
    <recommendedName>
        <fullName evidence="8">Solute carrier organic anion transporter family member</fullName>
    </recommendedName>
</protein>
<dbReference type="InterPro" id="IPR002350">
    <property type="entry name" value="Kazal_dom"/>
</dbReference>
<dbReference type="AlphaFoldDB" id="A0AAV7SLG0"/>
<dbReference type="GO" id="GO:0015125">
    <property type="term" value="F:bile acid transmembrane transporter activity"/>
    <property type="evidence" value="ECO:0007669"/>
    <property type="project" value="TreeGrafter"/>
</dbReference>
<evidence type="ECO:0000313" key="12">
    <source>
        <dbReference type="EMBL" id="KAJ1164950.1"/>
    </source>
</evidence>
<keyword evidence="7" id="KW-1015">Disulfide bond</keyword>
<feature type="transmembrane region" description="Helical" evidence="8">
    <location>
        <begin position="471"/>
        <end position="491"/>
    </location>
</feature>
<comment type="caution">
    <text evidence="12">The sequence shown here is derived from an EMBL/GenBank/DDBJ whole genome shotgun (WGS) entry which is preliminary data.</text>
</comment>
<keyword evidence="4 8" id="KW-0812">Transmembrane</keyword>
<dbReference type="GO" id="GO:0006811">
    <property type="term" value="P:monoatomic ion transport"/>
    <property type="evidence" value="ECO:0007669"/>
    <property type="project" value="UniProtKB-KW"/>
</dbReference>
<dbReference type="GO" id="GO:0015347">
    <property type="term" value="F:sodium-independent organic anion transmembrane transporter activity"/>
    <property type="evidence" value="ECO:0007669"/>
    <property type="project" value="TreeGrafter"/>
</dbReference>
<evidence type="ECO:0000259" key="10">
    <source>
        <dbReference type="PROSITE" id="PS50850"/>
    </source>
</evidence>
<comment type="subcellular location">
    <subcellularLocation>
        <location evidence="1 8">Cell membrane</location>
        <topology evidence="1 8">Multi-pass membrane protein</topology>
    </subcellularLocation>
</comment>
<feature type="signal peptide" evidence="9">
    <location>
        <begin position="1"/>
        <end position="20"/>
    </location>
</feature>
<evidence type="ECO:0000256" key="6">
    <source>
        <dbReference type="ARBA" id="ARBA00023136"/>
    </source>
</evidence>
<sequence length="787" mass="86580">MSRVCAWILLLVFRLRVVLRGCASKFRSHGRRRVDFSLEVGRRCPCEAVRRKFGLTAGVVSISPWKSGGVVLARPCVKVSRSRHLHQEIMTVEKDSNNGSEAEFDSPLKCQNQKDQVKKKSSCFDSLKIFLIALSFSYFAKALSGSYMKSSITQIERRFDLPSSIVGIVDGSFEIGNLLVIAFVSYFGAKFHRPKVIAAGCFLMTLGSFITAMPHFFMGGYKYETSETHETTAINSTLNISPCLADLQESTVADARSKVTDCEKDAGTNMWIYVLMGNLLRGIGETPITPLGLSYLDDYSKYENTPFYIACVHTIAILGPLFGFMLGSLCARLYVDIGFVNLESVTITPRDSRWVGAWWLGFLLCSVVSLLAAIPFLFLPRSLVKEGDTCTQELPASKEGGSKMPEQENPQRETISIKGFLGSIKRLMNNRMYILFMCLLLLQFSSFIGYITYKPKYMEQQYGQSISRANFITGATTLPAVAAGMFLGGLFMKKYKLGMFGTAKLAFGTSFLAFLSSMLIFLFGCQNIDVAGITASYDGSKLPAFQESSLFLTCNSECKCSPNQWDPVCGVNGMTYMSACFAGCRSSVGSGINRVYGNCSCIEAANSQSGNFSVVLGQCPQGDDCSRMFLYYVISQACGAFIYSLGGAASFILLFRCVDPDLKSLAVGIHTLIMRTLAGIPAPIYFGALIDRSCLKWGTKSCGGRGACRIYDSALYRNTFLGLMAGLRTPSYLLWIVFLFMVKKRSAKENAKPAENAEKGEGFTNEDVALKSNECSEVPTKVKETHI</sequence>
<evidence type="ECO:0000256" key="8">
    <source>
        <dbReference type="RuleBase" id="RU362056"/>
    </source>
</evidence>
<evidence type="ECO:0000259" key="11">
    <source>
        <dbReference type="PROSITE" id="PS51465"/>
    </source>
</evidence>
<dbReference type="EMBL" id="JANPWB010000008">
    <property type="protein sequence ID" value="KAJ1164950.1"/>
    <property type="molecule type" value="Genomic_DNA"/>
</dbReference>
<dbReference type="Proteomes" id="UP001066276">
    <property type="component" value="Chromosome 4_2"/>
</dbReference>
<dbReference type="Gene3D" id="3.30.60.30">
    <property type="match status" value="1"/>
</dbReference>
<dbReference type="PANTHER" id="PTHR11388:SF89">
    <property type="entry name" value="SOLUTE CARRIER ORGANIC ANION TRANSPORTER FAMILY MEMBER 1B3"/>
    <property type="match status" value="1"/>
</dbReference>
<evidence type="ECO:0000256" key="2">
    <source>
        <dbReference type="ARBA" id="ARBA00009657"/>
    </source>
</evidence>
<keyword evidence="5 8" id="KW-1133">Transmembrane helix</keyword>
<dbReference type="PANTHER" id="PTHR11388">
    <property type="entry name" value="ORGANIC ANION TRANSPORTER"/>
    <property type="match status" value="1"/>
</dbReference>
<feature type="transmembrane region" description="Helical" evidence="8">
    <location>
        <begin position="165"/>
        <end position="184"/>
    </location>
</feature>
<dbReference type="InterPro" id="IPR036058">
    <property type="entry name" value="Kazal_dom_sf"/>
</dbReference>
<dbReference type="Pfam" id="PF07648">
    <property type="entry name" value="Kazal_2"/>
    <property type="match status" value="1"/>
</dbReference>
<feature type="chain" id="PRO_5043529648" description="Solute carrier organic anion transporter family member" evidence="9">
    <location>
        <begin position="21"/>
        <end position="787"/>
    </location>
</feature>
<feature type="transmembrane region" description="Helical" evidence="8">
    <location>
        <begin position="503"/>
        <end position="524"/>
    </location>
</feature>
<evidence type="ECO:0000256" key="7">
    <source>
        <dbReference type="ARBA" id="ARBA00023157"/>
    </source>
</evidence>
<comment type="caution">
    <text evidence="8">Lacks conserved residue(s) required for the propagation of feature annotation.</text>
</comment>
<dbReference type="InterPro" id="IPR020846">
    <property type="entry name" value="MFS_dom"/>
</dbReference>
<feature type="transmembrane region" description="Helical" evidence="8">
    <location>
        <begin position="667"/>
        <end position="690"/>
    </location>
</feature>
<accession>A0AAV7SLG0</accession>
<dbReference type="PROSITE" id="PS51465">
    <property type="entry name" value="KAZAL_2"/>
    <property type="match status" value="1"/>
</dbReference>
<dbReference type="InterPro" id="IPR004156">
    <property type="entry name" value="OATP"/>
</dbReference>
<feature type="transmembrane region" description="Helical" evidence="8">
    <location>
        <begin position="196"/>
        <end position="217"/>
    </location>
</feature>
<dbReference type="NCBIfam" id="TIGR00805">
    <property type="entry name" value="oat"/>
    <property type="match status" value="1"/>
</dbReference>
<keyword evidence="8" id="KW-0813">Transport</keyword>
<organism evidence="12 13">
    <name type="scientific">Pleurodeles waltl</name>
    <name type="common">Iberian ribbed newt</name>
    <dbReference type="NCBI Taxonomy" id="8319"/>
    <lineage>
        <taxon>Eukaryota</taxon>
        <taxon>Metazoa</taxon>
        <taxon>Chordata</taxon>
        <taxon>Craniata</taxon>
        <taxon>Vertebrata</taxon>
        <taxon>Euteleostomi</taxon>
        <taxon>Amphibia</taxon>
        <taxon>Batrachia</taxon>
        <taxon>Caudata</taxon>
        <taxon>Salamandroidea</taxon>
        <taxon>Salamandridae</taxon>
        <taxon>Pleurodelinae</taxon>
        <taxon>Pleurodeles</taxon>
    </lineage>
</organism>
<evidence type="ECO:0000256" key="3">
    <source>
        <dbReference type="ARBA" id="ARBA00022475"/>
    </source>
</evidence>
<feature type="transmembrane region" description="Helical" evidence="8">
    <location>
        <begin position="720"/>
        <end position="742"/>
    </location>
</feature>
<feature type="transmembrane region" description="Helical" evidence="8">
    <location>
        <begin position="307"/>
        <end position="335"/>
    </location>
</feature>
<gene>
    <name evidence="12" type="ORF">NDU88_005382</name>
</gene>
<comment type="similarity">
    <text evidence="2 8">Belongs to the organo anion transporter (TC 2.A.60) family.</text>
</comment>
<feature type="domain" description="Major facilitator superfamily (MFS) profile" evidence="10">
    <location>
        <begin position="130"/>
        <end position="743"/>
    </location>
</feature>
<feature type="transmembrane region" description="Helical" evidence="8">
    <location>
        <begin position="629"/>
        <end position="655"/>
    </location>
</feature>
<dbReference type="PROSITE" id="PS50850">
    <property type="entry name" value="MFS"/>
    <property type="match status" value="1"/>
</dbReference>
<keyword evidence="9" id="KW-0732">Signal</keyword>
<evidence type="ECO:0000256" key="4">
    <source>
        <dbReference type="ARBA" id="ARBA00022692"/>
    </source>
</evidence>
<dbReference type="SUPFAM" id="SSF100895">
    <property type="entry name" value="Kazal-type serine protease inhibitors"/>
    <property type="match status" value="1"/>
</dbReference>
<dbReference type="GO" id="GO:0016323">
    <property type="term" value="C:basolateral plasma membrane"/>
    <property type="evidence" value="ECO:0007669"/>
    <property type="project" value="TreeGrafter"/>
</dbReference>
<reference evidence="12" key="1">
    <citation type="journal article" date="2022" name="bioRxiv">
        <title>Sequencing and chromosome-scale assembly of the giantPleurodeles waltlgenome.</title>
        <authorList>
            <person name="Brown T."/>
            <person name="Elewa A."/>
            <person name="Iarovenko S."/>
            <person name="Subramanian E."/>
            <person name="Araus A.J."/>
            <person name="Petzold A."/>
            <person name="Susuki M."/>
            <person name="Suzuki K.-i.T."/>
            <person name="Hayashi T."/>
            <person name="Toyoda A."/>
            <person name="Oliveira C."/>
            <person name="Osipova E."/>
            <person name="Leigh N.D."/>
            <person name="Simon A."/>
            <person name="Yun M.H."/>
        </authorList>
    </citation>
    <scope>NUCLEOTIDE SEQUENCE</scope>
    <source>
        <strain evidence="12">20211129_DDA</strain>
        <tissue evidence="12">Liver</tissue>
    </source>
</reference>
<feature type="transmembrane region" description="Helical" evidence="8">
    <location>
        <begin position="432"/>
        <end position="451"/>
    </location>
</feature>
<evidence type="ECO:0000256" key="5">
    <source>
        <dbReference type="ARBA" id="ARBA00022989"/>
    </source>
</evidence>
<keyword evidence="8" id="KW-0406">Ion transport</keyword>
<keyword evidence="13" id="KW-1185">Reference proteome</keyword>
<dbReference type="SUPFAM" id="SSF103473">
    <property type="entry name" value="MFS general substrate transporter"/>
    <property type="match status" value="1"/>
</dbReference>
<dbReference type="Gene3D" id="1.20.1250.20">
    <property type="entry name" value="MFS general substrate transporter like domains"/>
    <property type="match status" value="1"/>
</dbReference>
<feature type="domain" description="Kazal-like" evidence="11">
    <location>
        <begin position="548"/>
        <end position="600"/>
    </location>
</feature>
<name>A0AAV7SLG0_PLEWA</name>
<dbReference type="InterPro" id="IPR036259">
    <property type="entry name" value="MFS_trans_sf"/>
</dbReference>
<keyword evidence="3" id="KW-1003">Cell membrane</keyword>
<dbReference type="GO" id="GO:0043252">
    <property type="term" value="P:sodium-independent organic anion transport"/>
    <property type="evidence" value="ECO:0007669"/>
    <property type="project" value="TreeGrafter"/>
</dbReference>
<dbReference type="Pfam" id="PF03137">
    <property type="entry name" value="OATP"/>
    <property type="match status" value="1"/>
</dbReference>
<feature type="transmembrane region" description="Helical" evidence="8">
    <location>
        <begin position="355"/>
        <end position="379"/>
    </location>
</feature>